<accession>A0A9W8ZXW2</accession>
<protein>
    <recommendedName>
        <fullName evidence="3">AMP-dependent synthetase/ligase domain-containing protein</fullName>
    </recommendedName>
</protein>
<dbReference type="SUPFAM" id="SSF56801">
    <property type="entry name" value="Acetyl-CoA synthetase-like"/>
    <property type="match status" value="1"/>
</dbReference>
<organism evidence="4 5">
    <name type="scientific">Lentinula aciculospora</name>
    <dbReference type="NCBI Taxonomy" id="153920"/>
    <lineage>
        <taxon>Eukaryota</taxon>
        <taxon>Fungi</taxon>
        <taxon>Dikarya</taxon>
        <taxon>Basidiomycota</taxon>
        <taxon>Agaricomycotina</taxon>
        <taxon>Agaricomycetes</taxon>
        <taxon>Agaricomycetidae</taxon>
        <taxon>Agaricales</taxon>
        <taxon>Marasmiineae</taxon>
        <taxon>Omphalotaceae</taxon>
        <taxon>Lentinula</taxon>
    </lineage>
</organism>
<feature type="domain" description="AMP-dependent synthetase/ligase" evidence="3">
    <location>
        <begin position="24"/>
        <end position="400"/>
    </location>
</feature>
<proteinExistence type="predicted"/>
<keyword evidence="2" id="KW-0597">Phosphoprotein</keyword>
<keyword evidence="1" id="KW-0596">Phosphopantetheine</keyword>
<dbReference type="Pfam" id="PF23562">
    <property type="entry name" value="AMP-binding_C_3"/>
    <property type="match status" value="1"/>
</dbReference>
<dbReference type="InterPro" id="IPR000873">
    <property type="entry name" value="AMP-dep_synth/lig_dom"/>
</dbReference>
<dbReference type="Gene3D" id="3.40.50.12780">
    <property type="entry name" value="N-terminal domain of ligase-like"/>
    <property type="match status" value="1"/>
</dbReference>
<dbReference type="EMBL" id="JAOTPV010000030">
    <property type="protein sequence ID" value="KAJ4469876.1"/>
    <property type="molecule type" value="Genomic_DNA"/>
</dbReference>
<evidence type="ECO:0000259" key="3">
    <source>
        <dbReference type="Pfam" id="PF00501"/>
    </source>
</evidence>
<gene>
    <name evidence="4" type="ORF">J3R30DRAFT_3713139</name>
</gene>
<dbReference type="InterPro" id="IPR042099">
    <property type="entry name" value="ANL_N_sf"/>
</dbReference>
<dbReference type="Proteomes" id="UP001150266">
    <property type="component" value="Unassembled WGS sequence"/>
</dbReference>
<dbReference type="InterPro" id="IPR051414">
    <property type="entry name" value="Adenylate-forming_Reductase"/>
</dbReference>
<evidence type="ECO:0000313" key="5">
    <source>
        <dbReference type="Proteomes" id="UP001150266"/>
    </source>
</evidence>
<evidence type="ECO:0000256" key="2">
    <source>
        <dbReference type="ARBA" id="ARBA00022553"/>
    </source>
</evidence>
<evidence type="ECO:0000256" key="1">
    <source>
        <dbReference type="ARBA" id="ARBA00022450"/>
    </source>
</evidence>
<dbReference type="Pfam" id="PF00501">
    <property type="entry name" value="AMP-binding"/>
    <property type="match status" value="1"/>
</dbReference>
<dbReference type="AlphaFoldDB" id="A0A9W8ZXW2"/>
<dbReference type="OrthoDB" id="429813at2759"/>
<sequence>MQPSTRFIVPPDSINVEYAFDFHEEKNPQHPVLLHSTQNGELRYYNYAEVVPAIHRAGRQIARRIGFELPSSSIAPIVVILGPINNLNFFTIILGLLRAGITGFPISPRFSANVMARLVDMVHPTYILVNDDNAALGNLISSIVFESSAWAPIVCAMPNYEEMYLGHNLYDPLPLHSPEFDKRAFIVHSSSSTSLIPKAIYWTSNFISRNALVADSSAYPVTGKIIGSQVLEFFHSAGLYYLFWVPRAGFVMATIAPQVSVPMGPTGSDLVFQSFEDTNPSFVWASPRLLEPWSQDLRKLSFLRRLTAVAYAGRFLSKTAGDKLVQAGVKICTAYGSTEGGLLSSMMSPFQHEDWEYFTTNSIFETKFVPQGDGLEVFVVSKPGEELPVVDSKLNGELVYATGDLAVAHPTKPGLYKLLGRMRDQIMLSTGEFINPIPIEDMIRECPGVESGLIFGHGQPCLGVILQLHPASELRPTLWQLIVDFWPSMSMINCLLPSYAQIQKHMILLASSDKPFQFTQKGSPRRPMVLTDYQIEIDTLYAAAAQSGAGVSSAGKRPVTALTIEETKVDTALHAGSVVTASA</sequence>
<comment type="caution">
    <text evidence="4">The sequence shown here is derived from an EMBL/GenBank/DDBJ whole genome shotgun (WGS) entry which is preliminary data.</text>
</comment>
<keyword evidence="5" id="KW-1185">Reference proteome</keyword>
<evidence type="ECO:0000313" key="4">
    <source>
        <dbReference type="EMBL" id="KAJ4469876.1"/>
    </source>
</evidence>
<dbReference type="PANTHER" id="PTHR43439">
    <property type="entry name" value="PHENYLACETATE-COENZYME A LIGASE"/>
    <property type="match status" value="1"/>
</dbReference>
<dbReference type="PANTHER" id="PTHR43439:SF2">
    <property type="entry name" value="ENZYME, PUTATIVE (JCVI)-RELATED"/>
    <property type="match status" value="1"/>
</dbReference>
<name>A0A9W8ZXW2_9AGAR</name>
<reference evidence="4" key="1">
    <citation type="submission" date="2022-08" db="EMBL/GenBank/DDBJ databases">
        <title>A Global Phylogenomic Analysis of the Shiitake Genus Lentinula.</title>
        <authorList>
            <consortium name="DOE Joint Genome Institute"/>
            <person name="Sierra-Patev S."/>
            <person name="Min B."/>
            <person name="Naranjo-Ortiz M."/>
            <person name="Looney B."/>
            <person name="Konkel Z."/>
            <person name="Slot J.C."/>
            <person name="Sakamoto Y."/>
            <person name="Steenwyk J.L."/>
            <person name="Rokas A."/>
            <person name="Carro J."/>
            <person name="Camarero S."/>
            <person name="Ferreira P."/>
            <person name="Molpeceres G."/>
            <person name="Ruiz-Duenas F.J."/>
            <person name="Serrano A."/>
            <person name="Henrissat B."/>
            <person name="Drula E."/>
            <person name="Hughes K.W."/>
            <person name="Mata J.L."/>
            <person name="Ishikawa N.K."/>
            <person name="Vargas-Isla R."/>
            <person name="Ushijima S."/>
            <person name="Smith C.A."/>
            <person name="Ahrendt S."/>
            <person name="Andreopoulos W."/>
            <person name="He G."/>
            <person name="Labutti K."/>
            <person name="Lipzen A."/>
            <person name="Ng V."/>
            <person name="Riley R."/>
            <person name="Sandor L."/>
            <person name="Barry K."/>
            <person name="Martinez A.T."/>
            <person name="Xiao Y."/>
            <person name="Gibbons J.G."/>
            <person name="Terashima K."/>
            <person name="Grigoriev I.V."/>
            <person name="Hibbett D.S."/>
        </authorList>
    </citation>
    <scope>NUCLEOTIDE SEQUENCE</scope>
    <source>
        <strain evidence="4">JLM2183</strain>
    </source>
</reference>